<dbReference type="AlphaFoldDB" id="A0A1H6R1N5"/>
<dbReference type="Proteomes" id="UP000183077">
    <property type="component" value="Unassembled WGS sequence"/>
</dbReference>
<proteinExistence type="predicted"/>
<accession>A0A1H6R1N5</accession>
<protein>
    <submittedName>
        <fullName evidence="1">Uncharacterized protein</fullName>
    </submittedName>
</protein>
<name>A0A1H6R1N5_9FLAO</name>
<reference evidence="1 2" key="1">
    <citation type="submission" date="2016-10" db="EMBL/GenBank/DDBJ databases">
        <authorList>
            <person name="de Groot N.N."/>
        </authorList>
    </citation>
    <scope>NUCLEOTIDE SEQUENCE [LARGE SCALE GENOMIC DNA]</scope>
    <source>
        <strain evidence="1 2">DSM 23048</strain>
    </source>
</reference>
<evidence type="ECO:0000313" key="2">
    <source>
        <dbReference type="Proteomes" id="UP000183077"/>
    </source>
</evidence>
<organism evidence="1 2">
    <name type="scientific">Myroides marinus</name>
    <dbReference type="NCBI Taxonomy" id="703342"/>
    <lineage>
        <taxon>Bacteria</taxon>
        <taxon>Pseudomonadati</taxon>
        <taxon>Bacteroidota</taxon>
        <taxon>Flavobacteriia</taxon>
        <taxon>Flavobacteriales</taxon>
        <taxon>Flavobacteriaceae</taxon>
        <taxon>Myroides</taxon>
    </lineage>
</organism>
<dbReference type="EMBL" id="FNYS01000001">
    <property type="protein sequence ID" value="SEI48336.1"/>
    <property type="molecule type" value="Genomic_DNA"/>
</dbReference>
<evidence type="ECO:0000313" key="1">
    <source>
        <dbReference type="EMBL" id="SEI48336.1"/>
    </source>
</evidence>
<gene>
    <name evidence="1" type="ORF">SAMN04488018_10187</name>
</gene>
<sequence>MTCTRPTWKTYIYYYRLIVPLEGITSLKKQEALISYMMCYEKNILFYYSYLFTCPNVVIASDLQVKKKKTVLYKLVINDYMYKNDEFEDDEEYQAMLLTNPNDSVVLVGTYNLTFLYNEFGDLYRVNTTSLAPPIYIELTLNQQRRVEKVKSVEGADTRVETAMIYNNGFLQQVQSEEISSATDLTLQYEYNKKQLPSIIKGEKKSKEYANRLKVLFEYNTTGELTSIESKDRKFNLSYDKAHNPYASLPYFYTHELHPILGILHYTNYIQKHNITRIENSDEITTLTYTYNQDNLPTKALVRNKLKRYNSNSDSFLQYEYFYKEIEIVE</sequence>